<evidence type="ECO:0000313" key="8">
    <source>
        <dbReference type="Proteomes" id="UP000559404"/>
    </source>
</evidence>
<dbReference type="Pfam" id="PF00440">
    <property type="entry name" value="TetR_N"/>
    <property type="match status" value="1"/>
</dbReference>
<protein>
    <submittedName>
        <fullName evidence="7">TetR/AcrR family transcriptional regulator</fullName>
    </submittedName>
</protein>
<keyword evidence="1" id="KW-0805">Transcription regulation</keyword>
<feature type="region of interest" description="Disordered" evidence="5">
    <location>
        <begin position="34"/>
        <end position="58"/>
    </location>
</feature>
<keyword evidence="3" id="KW-0804">Transcription</keyword>
<evidence type="ECO:0000256" key="2">
    <source>
        <dbReference type="ARBA" id="ARBA00023125"/>
    </source>
</evidence>
<name>A0A838XXH2_9HYPH</name>
<reference evidence="7 8" key="2">
    <citation type="submission" date="2020-08" db="EMBL/GenBank/DDBJ databases">
        <title>Stappia taiwanensis sp. nov., isolated from a coastal thermal spring.</title>
        <authorList>
            <person name="Kampfer P."/>
        </authorList>
    </citation>
    <scope>NUCLEOTIDE SEQUENCE [LARGE SCALE GENOMIC DNA]</scope>
    <source>
        <strain evidence="7 8">DSM 23284</strain>
    </source>
</reference>
<feature type="domain" description="HTH tetR-type" evidence="6">
    <location>
        <begin position="57"/>
        <end position="117"/>
    </location>
</feature>
<evidence type="ECO:0000256" key="3">
    <source>
        <dbReference type="ARBA" id="ARBA00023163"/>
    </source>
</evidence>
<dbReference type="PANTHER" id="PTHR30055">
    <property type="entry name" value="HTH-TYPE TRANSCRIPTIONAL REGULATOR RUTR"/>
    <property type="match status" value="1"/>
</dbReference>
<dbReference type="InterPro" id="IPR001647">
    <property type="entry name" value="HTH_TetR"/>
</dbReference>
<dbReference type="Proteomes" id="UP000559404">
    <property type="component" value="Unassembled WGS sequence"/>
</dbReference>
<keyword evidence="8" id="KW-1185">Reference proteome</keyword>
<evidence type="ECO:0000313" key="7">
    <source>
        <dbReference type="EMBL" id="MBA4611593.1"/>
    </source>
</evidence>
<dbReference type="InterPro" id="IPR050109">
    <property type="entry name" value="HTH-type_TetR-like_transc_reg"/>
</dbReference>
<dbReference type="GO" id="GO:0000976">
    <property type="term" value="F:transcription cis-regulatory region binding"/>
    <property type="evidence" value="ECO:0007669"/>
    <property type="project" value="TreeGrafter"/>
</dbReference>
<dbReference type="AlphaFoldDB" id="A0A838XXH2"/>
<dbReference type="PANTHER" id="PTHR30055:SF234">
    <property type="entry name" value="HTH-TYPE TRANSCRIPTIONAL REGULATOR BETI"/>
    <property type="match status" value="1"/>
</dbReference>
<organism evidence="7 8">
    <name type="scientific">Stappia taiwanensis</name>
    <dbReference type="NCBI Taxonomy" id="992267"/>
    <lineage>
        <taxon>Bacteria</taxon>
        <taxon>Pseudomonadati</taxon>
        <taxon>Pseudomonadota</taxon>
        <taxon>Alphaproteobacteria</taxon>
        <taxon>Hyphomicrobiales</taxon>
        <taxon>Stappiaceae</taxon>
        <taxon>Stappia</taxon>
    </lineage>
</organism>
<sequence length="249" mass="28511">MITCSIPLPSSDKLHPDSSSCLLQRIALLTGEADETEAPATPQRRKRSPTRRHKDAPLNEQDWIDAATTILVRENVRGIKIDTLCKMLGVTKGSFYWHFATRNELLIALLSNWRRRMTLNVIRSITRSGEKALERLRNLMALPRQPKSPAFAQIESSIRDWARRVDMPREVVEEVDEIRQDYFERLFRDLGYGPEEARRRGYVTYCLMIGDATLHRTLDRVSQEEFLETALAMLAPPAPPPADGDRPES</sequence>
<feature type="DNA-binding region" description="H-T-H motif" evidence="4">
    <location>
        <begin position="80"/>
        <end position="99"/>
    </location>
</feature>
<feature type="compositionally biased region" description="Basic residues" evidence="5">
    <location>
        <begin position="43"/>
        <end position="54"/>
    </location>
</feature>
<evidence type="ECO:0000256" key="1">
    <source>
        <dbReference type="ARBA" id="ARBA00023015"/>
    </source>
</evidence>
<gene>
    <name evidence="7" type="ORF">H1W37_08025</name>
</gene>
<reference evidence="7 8" key="1">
    <citation type="submission" date="2020-07" db="EMBL/GenBank/DDBJ databases">
        <authorList>
            <person name="Li M."/>
        </authorList>
    </citation>
    <scope>NUCLEOTIDE SEQUENCE [LARGE SCALE GENOMIC DNA]</scope>
    <source>
        <strain evidence="7 8">DSM 23284</strain>
    </source>
</reference>
<proteinExistence type="predicted"/>
<dbReference type="InterPro" id="IPR009057">
    <property type="entry name" value="Homeodomain-like_sf"/>
</dbReference>
<dbReference type="GO" id="GO:0003700">
    <property type="term" value="F:DNA-binding transcription factor activity"/>
    <property type="evidence" value="ECO:0007669"/>
    <property type="project" value="TreeGrafter"/>
</dbReference>
<comment type="caution">
    <text evidence="7">The sequence shown here is derived from an EMBL/GenBank/DDBJ whole genome shotgun (WGS) entry which is preliminary data.</text>
</comment>
<evidence type="ECO:0000256" key="5">
    <source>
        <dbReference type="SAM" id="MobiDB-lite"/>
    </source>
</evidence>
<dbReference type="Gene3D" id="1.10.357.10">
    <property type="entry name" value="Tetracycline Repressor, domain 2"/>
    <property type="match status" value="1"/>
</dbReference>
<accession>A0A838XXH2</accession>
<dbReference type="PROSITE" id="PS50977">
    <property type="entry name" value="HTH_TETR_2"/>
    <property type="match status" value="1"/>
</dbReference>
<evidence type="ECO:0000256" key="4">
    <source>
        <dbReference type="PROSITE-ProRule" id="PRU00335"/>
    </source>
</evidence>
<dbReference type="SUPFAM" id="SSF46689">
    <property type="entry name" value="Homeodomain-like"/>
    <property type="match status" value="1"/>
</dbReference>
<evidence type="ECO:0000259" key="6">
    <source>
        <dbReference type="PROSITE" id="PS50977"/>
    </source>
</evidence>
<dbReference type="EMBL" id="JACEON010000006">
    <property type="protein sequence ID" value="MBA4611593.1"/>
    <property type="molecule type" value="Genomic_DNA"/>
</dbReference>
<keyword evidence="2 4" id="KW-0238">DNA-binding</keyword>